<evidence type="ECO:0000256" key="4">
    <source>
        <dbReference type="PROSITE-ProRule" id="PRU00335"/>
    </source>
</evidence>
<dbReference type="Proteomes" id="UP000198481">
    <property type="component" value="Chromosome I"/>
</dbReference>
<feature type="domain" description="HTH tetR-type" evidence="5">
    <location>
        <begin position="9"/>
        <end position="69"/>
    </location>
</feature>
<dbReference type="SUPFAM" id="SSF48498">
    <property type="entry name" value="Tetracyclin repressor-like, C-terminal domain"/>
    <property type="match status" value="1"/>
</dbReference>
<dbReference type="InterPro" id="IPR036271">
    <property type="entry name" value="Tet_transcr_reg_TetR-rel_C_sf"/>
</dbReference>
<dbReference type="Gene3D" id="1.10.10.60">
    <property type="entry name" value="Homeodomain-like"/>
    <property type="match status" value="1"/>
</dbReference>
<gene>
    <name evidence="6" type="ORF">SAMN05216222_5255</name>
</gene>
<evidence type="ECO:0000256" key="1">
    <source>
        <dbReference type="ARBA" id="ARBA00023015"/>
    </source>
</evidence>
<organism evidence="6 7">
    <name type="scientific">Pseudomonas prosekii</name>
    <dbReference type="NCBI Taxonomy" id="1148509"/>
    <lineage>
        <taxon>Bacteria</taxon>
        <taxon>Pseudomonadati</taxon>
        <taxon>Pseudomonadota</taxon>
        <taxon>Gammaproteobacteria</taxon>
        <taxon>Pseudomonadales</taxon>
        <taxon>Pseudomonadaceae</taxon>
        <taxon>Pseudomonas</taxon>
    </lineage>
</organism>
<name>A0A1H2BKH2_9PSED</name>
<dbReference type="PRINTS" id="PR00455">
    <property type="entry name" value="HTHTETR"/>
</dbReference>
<dbReference type="Gene3D" id="1.10.357.10">
    <property type="entry name" value="Tetracycline Repressor, domain 2"/>
    <property type="match status" value="1"/>
</dbReference>
<evidence type="ECO:0000313" key="6">
    <source>
        <dbReference type="EMBL" id="SDT58542.1"/>
    </source>
</evidence>
<sequence>MRKSRQETSETRQRIVDAASVEFRKNGIGGTGLSGLMSAAGLTHGGFYRHFQSKDQVVAEACGAAVDGLMSELEKVADDGGFDAIVGHYLSPLHRDALEQSCPYAALGSELVRSNEQVKQVATQGLERIIELLVAQSKSEKGESERARALVAMCTMMGALTLSRMASRPALSAEILETAVSHLTHAELSDA</sequence>
<protein>
    <submittedName>
        <fullName evidence="6">Transcriptional regulator, TetR family</fullName>
    </submittedName>
</protein>
<keyword evidence="1" id="KW-0805">Transcription regulation</keyword>
<proteinExistence type="predicted"/>
<accession>A0A1H2BKH2</accession>
<dbReference type="EMBL" id="LT629762">
    <property type="protein sequence ID" value="SDT58542.1"/>
    <property type="molecule type" value="Genomic_DNA"/>
</dbReference>
<feature type="DNA-binding region" description="H-T-H motif" evidence="4">
    <location>
        <begin position="32"/>
        <end position="51"/>
    </location>
</feature>
<keyword evidence="3" id="KW-0804">Transcription</keyword>
<dbReference type="AlphaFoldDB" id="A0A1H2BKH2"/>
<dbReference type="SUPFAM" id="SSF46689">
    <property type="entry name" value="Homeodomain-like"/>
    <property type="match status" value="1"/>
</dbReference>
<dbReference type="STRING" id="1148509.SAMN05216222_5255"/>
<dbReference type="RefSeq" id="WP_092280707.1">
    <property type="nucleotide sequence ID" value="NZ_LT629762.1"/>
</dbReference>
<dbReference type="InterPro" id="IPR009057">
    <property type="entry name" value="Homeodomain-like_sf"/>
</dbReference>
<dbReference type="Pfam" id="PF00440">
    <property type="entry name" value="TetR_N"/>
    <property type="match status" value="1"/>
</dbReference>
<dbReference type="PANTHER" id="PTHR47506:SF7">
    <property type="entry name" value="TRANSCRIPTIONAL REGULATORY PROTEIN"/>
    <property type="match status" value="1"/>
</dbReference>
<dbReference type="GO" id="GO:0003677">
    <property type="term" value="F:DNA binding"/>
    <property type="evidence" value="ECO:0007669"/>
    <property type="project" value="UniProtKB-UniRule"/>
</dbReference>
<dbReference type="PANTHER" id="PTHR47506">
    <property type="entry name" value="TRANSCRIPTIONAL REGULATORY PROTEIN"/>
    <property type="match status" value="1"/>
</dbReference>
<evidence type="ECO:0000313" key="7">
    <source>
        <dbReference type="Proteomes" id="UP000198481"/>
    </source>
</evidence>
<keyword evidence="2 4" id="KW-0238">DNA-binding</keyword>
<dbReference type="InterPro" id="IPR001647">
    <property type="entry name" value="HTH_TetR"/>
</dbReference>
<dbReference type="PROSITE" id="PS50977">
    <property type="entry name" value="HTH_TETR_2"/>
    <property type="match status" value="1"/>
</dbReference>
<reference evidence="6 7" key="1">
    <citation type="submission" date="2016-10" db="EMBL/GenBank/DDBJ databases">
        <authorList>
            <person name="de Groot N.N."/>
        </authorList>
    </citation>
    <scope>NUCLEOTIDE SEQUENCE [LARGE SCALE GENOMIC DNA]</scope>
    <source>
        <strain evidence="6 7">LMG 26867</strain>
    </source>
</reference>
<evidence type="ECO:0000256" key="2">
    <source>
        <dbReference type="ARBA" id="ARBA00023125"/>
    </source>
</evidence>
<evidence type="ECO:0000259" key="5">
    <source>
        <dbReference type="PROSITE" id="PS50977"/>
    </source>
</evidence>
<evidence type="ECO:0000256" key="3">
    <source>
        <dbReference type="ARBA" id="ARBA00023163"/>
    </source>
</evidence>